<gene>
    <name evidence="2" type="ORF">g.20731</name>
</gene>
<name>A0A1B6F8G4_9HEMI</name>
<organism evidence="2">
    <name type="scientific">Cuerna arida</name>
    <dbReference type="NCBI Taxonomy" id="1464854"/>
    <lineage>
        <taxon>Eukaryota</taxon>
        <taxon>Metazoa</taxon>
        <taxon>Ecdysozoa</taxon>
        <taxon>Arthropoda</taxon>
        <taxon>Hexapoda</taxon>
        <taxon>Insecta</taxon>
        <taxon>Pterygota</taxon>
        <taxon>Neoptera</taxon>
        <taxon>Paraneoptera</taxon>
        <taxon>Hemiptera</taxon>
        <taxon>Auchenorrhyncha</taxon>
        <taxon>Membracoidea</taxon>
        <taxon>Cicadellidae</taxon>
        <taxon>Cicadellinae</taxon>
        <taxon>Proconiini</taxon>
        <taxon>Cuerna</taxon>
    </lineage>
</organism>
<protein>
    <submittedName>
        <fullName evidence="2">Uncharacterized protein</fullName>
    </submittedName>
</protein>
<proteinExistence type="predicted"/>
<evidence type="ECO:0000313" key="2">
    <source>
        <dbReference type="EMBL" id="JAS46529.1"/>
    </source>
</evidence>
<dbReference type="AlphaFoldDB" id="A0A1B6F8G4"/>
<feature type="compositionally biased region" description="Polar residues" evidence="1">
    <location>
        <begin position="250"/>
        <end position="270"/>
    </location>
</feature>
<sequence>MLPVKISESLLEIEVARCSKHKNSKTRFIQWASCPFAFLFWPELPLLAEKDEHPVELDFALSSENIYEMCEFCGQCFDPKCLPEEGIKMDVLISGEGTSAENYHPIIECEASEEEDCEDDGNGANKSEEGICFPANRSTYEIEQNICHHYGDVLDTEDTFTDNYEINCSIEESSSENICPQDGVEKDSQETFTSDQEISCSTDELTYEIEKSICNPNESLESIENYKEISTVENALNNTKRLNYLKTQTKIKSNRNNDGRSNFSEHQSYSSDEDEKYQKRCCLIKMKKLTPRHKV</sequence>
<evidence type="ECO:0000256" key="1">
    <source>
        <dbReference type="SAM" id="MobiDB-lite"/>
    </source>
</evidence>
<reference evidence="2" key="1">
    <citation type="submission" date="2015-11" db="EMBL/GenBank/DDBJ databases">
        <title>De novo transcriptome assembly of four potential Pierce s Disease insect vectors from Arizona vineyards.</title>
        <authorList>
            <person name="Tassone E.E."/>
        </authorList>
    </citation>
    <scope>NUCLEOTIDE SEQUENCE</scope>
</reference>
<dbReference type="EMBL" id="GECZ01023240">
    <property type="protein sequence ID" value="JAS46529.1"/>
    <property type="molecule type" value="Transcribed_RNA"/>
</dbReference>
<accession>A0A1B6F8G4</accession>
<feature type="region of interest" description="Disordered" evidence="1">
    <location>
        <begin position="250"/>
        <end position="271"/>
    </location>
</feature>